<evidence type="ECO:0000313" key="2">
    <source>
        <dbReference type="Proteomes" id="UP001345963"/>
    </source>
</evidence>
<dbReference type="EMBL" id="JAHUTI010069468">
    <property type="protein sequence ID" value="MED6254440.1"/>
    <property type="molecule type" value="Genomic_DNA"/>
</dbReference>
<reference evidence="1 2" key="1">
    <citation type="submission" date="2021-07" db="EMBL/GenBank/DDBJ databases">
        <authorList>
            <person name="Palmer J.M."/>
        </authorList>
    </citation>
    <scope>NUCLEOTIDE SEQUENCE [LARGE SCALE GENOMIC DNA]</scope>
    <source>
        <strain evidence="1 2">AT_MEX2019</strain>
        <tissue evidence="1">Muscle</tissue>
    </source>
</reference>
<accession>A0ABU7BXZ7</accession>
<comment type="caution">
    <text evidence="1">The sequence shown here is derived from an EMBL/GenBank/DDBJ whole genome shotgun (WGS) entry which is preliminary data.</text>
</comment>
<proteinExistence type="predicted"/>
<name>A0ABU7BXZ7_9TELE</name>
<dbReference type="Proteomes" id="UP001345963">
    <property type="component" value="Unassembled WGS sequence"/>
</dbReference>
<gene>
    <name evidence="1" type="ORF">ATANTOWER_026419</name>
</gene>
<sequence length="68" mass="8039">MKKMLRVVRIGMRNTIQIVRSFKTVSKQFLFDLHTMDLLLLLQREIKEWLMKAMTSQQVMGKKSPGQT</sequence>
<protein>
    <submittedName>
        <fullName evidence="1">Uncharacterized protein</fullName>
    </submittedName>
</protein>
<organism evidence="1 2">
    <name type="scientific">Ataeniobius toweri</name>
    <dbReference type="NCBI Taxonomy" id="208326"/>
    <lineage>
        <taxon>Eukaryota</taxon>
        <taxon>Metazoa</taxon>
        <taxon>Chordata</taxon>
        <taxon>Craniata</taxon>
        <taxon>Vertebrata</taxon>
        <taxon>Euteleostomi</taxon>
        <taxon>Actinopterygii</taxon>
        <taxon>Neopterygii</taxon>
        <taxon>Teleostei</taxon>
        <taxon>Neoteleostei</taxon>
        <taxon>Acanthomorphata</taxon>
        <taxon>Ovalentaria</taxon>
        <taxon>Atherinomorphae</taxon>
        <taxon>Cyprinodontiformes</taxon>
        <taxon>Goodeidae</taxon>
        <taxon>Ataeniobius</taxon>
    </lineage>
</organism>
<keyword evidence="2" id="KW-1185">Reference proteome</keyword>
<evidence type="ECO:0000313" key="1">
    <source>
        <dbReference type="EMBL" id="MED6254440.1"/>
    </source>
</evidence>